<dbReference type="Gene3D" id="2.40.160.50">
    <property type="entry name" value="membrane protein fhac: a member of the omp85/tpsb transporter family"/>
    <property type="match status" value="1"/>
</dbReference>
<dbReference type="InterPro" id="IPR039910">
    <property type="entry name" value="D15-like"/>
</dbReference>
<keyword evidence="2" id="KW-0812">Transmembrane</keyword>
<evidence type="ECO:0000259" key="4">
    <source>
        <dbReference type="Pfam" id="PF01103"/>
    </source>
</evidence>
<sequence length="625" mass="65485">MLLILAGRTATHALAADPQAYQVTVVATGDATLDTTLKAASSLVSLQKTQAVGPFALAGRARADEARLRTALESFGYYAGRIDIEVAGHPVSDPRLPDLLGDLAKGSVAPVRITVERGPLFHVGTVTLQLPPGEMLSMTEQVAFGLEAGQPAVASDVLAARGRLLTTLQEEGHAFADVGQPTAYLRPATRTLDIVTTAKLGPRVDIGPIQLVGLVKVDPAYVRRRLLVHPGQLYQPSRIEAARQDLASLGVFSDVGVAAAPSLDQAGTLPLTFDFTEGLRHTVALQGGYSTDLGGSAGVTWTHHNLFGHAEKLDLVALLTGLGGTSQNGLGYDVYADLSKPDYYHRDQTLDLRVEGLKQDLEAYNQTALLVHAIVSRKISASWSISAGVGAEQERIVQQGVSRSYTLAFVPLTASYDSTHLANPLDDPTRGFRISLNATPTYSLGSQSGDGSNGLSGSGGNSFFTILQGSAATYFDLARFGLTKAGRSVLAVRIVVGTVQGATTFDLPPDQRLYAGGSGTVRGFKYQGVGPLFSNGNPVGGTSLDAGSFEFRQRIGKSFGVAAFADAGQVSASSAPLHGKLRIGAGVGARYYTPIGPIRLDVAVPLNKPAGGDSFELYIGLGEAF</sequence>
<protein>
    <submittedName>
        <fullName evidence="6">BamA/TamA family outer membrane protein</fullName>
    </submittedName>
</protein>
<dbReference type="AlphaFoldDB" id="A0A6M8HX92"/>
<feature type="domain" description="POTRA" evidence="5">
    <location>
        <begin position="205"/>
        <end position="278"/>
    </location>
</feature>
<evidence type="ECO:0000256" key="1">
    <source>
        <dbReference type="ARBA" id="ARBA00004370"/>
    </source>
</evidence>
<dbReference type="PANTHER" id="PTHR12815:SF42">
    <property type="entry name" value="BACTERIAL SURFACE ANTIGEN (D15) DOMAIN-CONTAINING PROTEIN"/>
    <property type="match status" value="1"/>
</dbReference>
<name>A0A6M8HX92_9PROT</name>
<gene>
    <name evidence="6" type="ORF">HN018_15765</name>
</gene>
<dbReference type="Proteomes" id="UP000500767">
    <property type="component" value="Chromosome"/>
</dbReference>
<evidence type="ECO:0000259" key="5">
    <source>
        <dbReference type="Pfam" id="PF07244"/>
    </source>
</evidence>
<dbReference type="GO" id="GO:0019867">
    <property type="term" value="C:outer membrane"/>
    <property type="evidence" value="ECO:0007669"/>
    <property type="project" value="InterPro"/>
</dbReference>
<dbReference type="InterPro" id="IPR010827">
    <property type="entry name" value="BamA/TamA_POTRA"/>
</dbReference>
<keyword evidence="3" id="KW-0472">Membrane</keyword>
<evidence type="ECO:0000256" key="2">
    <source>
        <dbReference type="ARBA" id="ARBA00022452"/>
    </source>
</evidence>
<dbReference type="Pfam" id="PF01103">
    <property type="entry name" value="Omp85"/>
    <property type="match status" value="1"/>
</dbReference>
<dbReference type="Pfam" id="PF07244">
    <property type="entry name" value="POTRA"/>
    <property type="match status" value="1"/>
</dbReference>
<feature type="domain" description="Bacterial surface antigen (D15)" evidence="4">
    <location>
        <begin position="305"/>
        <end position="625"/>
    </location>
</feature>
<organism evidence="6 7">
    <name type="scientific">Lichenicola cladoniae</name>
    <dbReference type="NCBI Taxonomy" id="1484109"/>
    <lineage>
        <taxon>Bacteria</taxon>
        <taxon>Pseudomonadati</taxon>
        <taxon>Pseudomonadota</taxon>
        <taxon>Alphaproteobacteria</taxon>
        <taxon>Acetobacterales</taxon>
        <taxon>Acetobacteraceae</taxon>
        <taxon>Lichenicola</taxon>
    </lineage>
</organism>
<accession>A0A6M8HX92</accession>
<reference evidence="6 7" key="1">
    <citation type="journal article" date="2014" name="World J. Microbiol. Biotechnol.">
        <title>Biodiversity and physiological characteristics of Antarctic and Arctic lichens-associated bacteria.</title>
        <authorList>
            <person name="Lee Y.M."/>
            <person name="Kim E.H."/>
            <person name="Lee H.K."/>
            <person name="Hong S.G."/>
        </authorList>
    </citation>
    <scope>NUCLEOTIDE SEQUENCE [LARGE SCALE GENOMIC DNA]</scope>
    <source>
        <strain evidence="6 7">PAMC 26569</strain>
    </source>
</reference>
<proteinExistence type="predicted"/>
<keyword evidence="7" id="KW-1185">Reference proteome</keyword>
<evidence type="ECO:0000256" key="3">
    <source>
        <dbReference type="ARBA" id="ARBA00023136"/>
    </source>
</evidence>
<comment type="subcellular location">
    <subcellularLocation>
        <location evidence="1">Membrane</location>
    </subcellularLocation>
</comment>
<evidence type="ECO:0000313" key="7">
    <source>
        <dbReference type="Proteomes" id="UP000500767"/>
    </source>
</evidence>
<evidence type="ECO:0000313" key="6">
    <source>
        <dbReference type="EMBL" id="QKE92701.1"/>
    </source>
</evidence>
<keyword evidence="2" id="KW-1134">Transmembrane beta strand</keyword>
<dbReference type="PANTHER" id="PTHR12815">
    <property type="entry name" value="SORTING AND ASSEMBLY MACHINERY SAMM50 PROTEIN FAMILY MEMBER"/>
    <property type="match status" value="1"/>
</dbReference>
<dbReference type="EMBL" id="CP053708">
    <property type="protein sequence ID" value="QKE92701.1"/>
    <property type="molecule type" value="Genomic_DNA"/>
</dbReference>
<dbReference type="KEGG" id="lck:HN018_15765"/>
<dbReference type="Gene3D" id="3.10.20.310">
    <property type="entry name" value="membrane protein fhac"/>
    <property type="match status" value="1"/>
</dbReference>
<dbReference type="InterPro" id="IPR000184">
    <property type="entry name" value="Bac_surfAg_D15"/>
</dbReference>